<dbReference type="EMBL" id="JACJPW010000051">
    <property type="protein sequence ID" value="MBD2183249.1"/>
    <property type="molecule type" value="Genomic_DNA"/>
</dbReference>
<evidence type="ECO:0000256" key="3">
    <source>
        <dbReference type="SAM" id="Phobius"/>
    </source>
</evidence>
<keyword evidence="6" id="KW-1185">Reference proteome</keyword>
<sequence>MQDKLPANDPPETKVPDSEVNVTQPVAPAAKPPVEPVEPSTELPTVEVKVPEQEPLPTEVPNETSTQQWRQVADRISGFIDSPPSYLTEFFDKYKQPLISVSLILLVFISIKLLSGLLDAINEIPLIAPTFELIGLGYAGWFVYRYLLGAKNREELSELVKAVREYIFGKENVK</sequence>
<comment type="subcellular location">
    <subcellularLocation>
        <location evidence="1">Membrane</location>
        <topology evidence="1">Multi-pass membrane protein</topology>
    </subcellularLocation>
</comment>
<dbReference type="PANTHER" id="PTHR33222:SF4">
    <property type="entry name" value="PROTEIN CURVATURE THYLAKOID 1A, CHLOROPLASTIC"/>
    <property type="match status" value="1"/>
</dbReference>
<protein>
    <recommendedName>
        <fullName evidence="4">Cyanobacterial aminoacyl-tRNA synthetase CAAD domain-containing protein</fullName>
    </recommendedName>
</protein>
<evidence type="ECO:0000313" key="6">
    <source>
        <dbReference type="Proteomes" id="UP000641646"/>
    </source>
</evidence>
<dbReference type="InterPro" id="IPR033344">
    <property type="entry name" value="CURT1"/>
</dbReference>
<name>A0A926ZI27_9CYAN</name>
<proteinExistence type="predicted"/>
<feature type="transmembrane region" description="Helical" evidence="3">
    <location>
        <begin position="98"/>
        <end position="118"/>
    </location>
</feature>
<dbReference type="PANTHER" id="PTHR33222">
    <property type="match status" value="1"/>
</dbReference>
<evidence type="ECO:0000259" key="4">
    <source>
        <dbReference type="Pfam" id="PF14159"/>
    </source>
</evidence>
<keyword evidence="3" id="KW-1133">Transmembrane helix</keyword>
<dbReference type="Proteomes" id="UP000641646">
    <property type="component" value="Unassembled WGS sequence"/>
</dbReference>
<dbReference type="GO" id="GO:0016020">
    <property type="term" value="C:membrane"/>
    <property type="evidence" value="ECO:0007669"/>
    <property type="project" value="UniProtKB-SubCell"/>
</dbReference>
<organism evidence="5 6">
    <name type="scientific">Aerosakkonema funiforme FACHB-1375</name>
    <dbReference type="NCBI Taxonomy" id="2949571"/>
    <lineage>
        <taxon>Bacteria</taxon>
        <taxon>Bacillati</taxon>
        <taxon>Cyanobacteriota</taxon>
        <taxon>Cyanophyceae</taxon>
        <taxon>Oscillatoriophycideae</taxon>
        <taxon>Aerosakkonematales</taxon>
        <taxon>Aerosakkonemataceae</taxon>
        <taxon>Aerosakkonema</taxon>
    </lineage>
</organism>
<evidence type="ECO:0000256" key="2">
    <source>
        <dbReference type="SAM" id="MobiDB-lite"/>
    </source>
</evidence>
<dbReference type="InterPro" id="IPR025564">
    <property type="entry name" value="CAAD_dom"/>
</dbReference>
<feature type="region of interest" description="Disordered" evidence="2">
    <location>
        <begin position="1"/>
        <end position="45"/>
    </location>
</feature>
<gene>
    <name evidence="5" type="ORF">H6G03_19645</name>
</gene>
<dbReference type="Pfam" id="PF14159">
    <property type="entry name" value="CAAD"/>
    <property type="match status" value="1"/>
</dbReference>
<feature type="domain" description="Cyanobacterial aminoacyl-tRNA synthetase CAAD" evidence="4">
    <location>
        <begin position="86"/>
        <end position="169"/>
    </location>
</feature>
<reference evidence="5" key="1">
    <citation type="journal article" date="2015" name="ISME J.">
        <title>Draft Genome Sequence of Streptomyces incarnatus NRRL8089, which Produces the Nucleoside Antibiotic Sinefungin.</title>
        <authorList>
            <person name="Oshima K."/>
            <person name="Hattori M."/>
            <person name="Shimizu H."/>
            <person name="Fukuda K."/>
            <person name="Nemoto M."/>
            <person name="Inagaki K."/>
            <person name="Tamura T."/>
        </authorList>
    </citation>
    <scope>NUCLEOTIDE SEQUENCE</scope>
    <source>
        <strain evidence="5">FACHB-1375</strain>
    </source>
</reference>
<comment type="caution">
    <text evidence="5">The sequence shown here is derived from an EMBL/GenBank/DDBJ whole genome shotgun (WGS) entry which is preliminary data.</text>
</comment>
<feature type="transmembrane region" description="Helical" evidence="3">
    <location>
        <begin position="124"/>
        <end position="144"/>
    </location>
</feature>
<dbReference type="AlphaFoldDB" id="A0A926ZI27"/>
<dbReference type="RefSeq" id="WP_190467192.1">
    <property type="nucleotide sequence ID" value="NZ_JACJPW010000051.1"/>
</dbReference>
<accession>A0A926ZI27</accession>
<evidence type="ECO:0000313" key="5">
    <source>
        <dbReference type="EMBL" id="MBD2183249.1"/>
    </source>
</evidence>
<reference evidence="5" key="2">
    <citation type="submission" date="2020-08" db="EMBL/GenBank/DDBJ databases">
        <authorList>
            <person name="Chen M."/>
            <person name="Teng W."/>
            <person name="Zhao L."/>
            <person name="Hu C."/>
            <person name="Zhou Y."/>
            <person name="Han B."/>
            <person name="Song L."/>
            <person name="Shu W."/>
        </authorList>
    </citation>
    <scope>NUCLEOTIDE SEQUENCE</scope>
    <source>
        <strain evidence="5">FACHB-1375</strain>
    </source>
</reference>
<keyword evidence="3" id="KW-0812">Transmembrane</keyword>
<keyword evidence="3" id="KW-0472">Membrane</keyword>
<evidence type="ECO:0000256" key="1">
    <source>
        <dbReference type="ARBA" id="ARBA00004141"/>
    </source>
</evidence>
<dbReference type="GO" id="GO:0009579">
    <property type="term" value="C:thylakoid"/>
    <property type="evidence" value="ECO:0007669"/>
    <property type="project" value="InterPro"/>
</dbReference>